<dbReference type="InterPro" id="IPR001789">
    <property type="entry name" value="Sig_transdc_resp-reg_receiver"/>
</dbReference>
<dbReference type="Pfam" id="PF00072">
    <property type="entry name" value="Response_reg"/>
    <property type="match status" value="1"/>
</dbReference>
<comment type="catalytic activity">
    <reaction evidence="1">
        <text>ATP + protein L-histidine = ADP + protein N-phospho-L-histidine.</text>
        <dbReference type="EC" id="2.7.13.3"/>
    </reaction>
</comment>
<dbReference type="PROSITE" id="PS50113">
    <property type="entry name" value="PAC"/>
    <property type="match status" value="3"/>
</dbReference>
<evidence type="ECO:0000313" key="30">
    <source>
        <dbReference type="Proteomes" id="UP000016714"/>
    </source>
</evidence>
<keyword evidence="13" id="KW-0902">Two-component regulatory system</keyword>
<feature type="domain" description="Response regulatory" evidence="24">
    <location>
        <begin position="1338"/>
        <end position="1457"/>
    </location>
</feature>
<dbReference type="InterPro" id="IPR035965">
    <property type="entry name" value="PAS-like_dom_sf"/>
</dbReference>
<evidence type="ECO:0000256" key="21">
    <source>
        <dbReference type="SAM" id="Coils"/>
    </source>
</evidence>
<dbReference type="InterPro" id="IPR004358">
    <property type="entry name" value="Sig_transdc_His_kin-like_C"/>
</dbReference>
<gene>
    <name evidence="29" type="ORF">N646_0972</name>
</gene>
<keyword evidence="8" id="KW-0547">Nucleotide-binding</keyword>
<dbReference type="InterPro" id="IPR013655">
    <property type="entry name" value="PAS_fold_3"/>
</dbReference>
<dbReference type="Pfam" id="PF08447">
    <property type="entry name" value="PAS_3"/>
    <property type="match status" value="1"/>
</dbReference>
<comment type="subcellular location">
    <subcellularLocation>
        <location evidence="2">Cell membrane</location>
        <topology evidence="2">Multi-pass membrane protein</topology>
    </subcellularLocation>
</comment>
<keyword evidence="11" id="KW-0067">ATP-binding</keyword>
<dbReference type="Pfam" id="PF00989">
    <property type="entry name" value="PAS"/>
    <property type="match status" value="2"/>
</dbReference>
<dbReference type="PROSITE" id="PS50112">
    <property type="entry name" value="PAS"/>
    <property type="match status" value="3"/>
</dbReference>
<dbReference type="InterPro" id="IPR013767">
    <property type="entry name" value="PAS_fold"/>
</dbReference>
<dbReference type="SMART" id="SM00448">
    <property type="entry name" value="REC"/>
    <property type="match status" value="1"/>
</dbReference>
<accession>A0A2I3C6K0</accession>
<dbReference type="SMART" id="SM00388">
    <property type="entry name" value="HisKA"/>
    <property type="match status" value="1"/>
</dbReference>
<evidence type="ECO:0000259" key="23">
    <source>
        <dbReference type="PROSITE" id="PS50109"/>
    </source>
</evidence>
<dbReference type="GO" id="GO:0005886">
    <property type="term" value="C:plasma membrane"/>
    <property type="evidence" value="ECO:0007669"/>
    <property type="project" value="UniProtKB-SubCell"/>
</dbReference>
<evidence type="ECO:0000259" key="26">
    <source>
        <dbReference type="PROSITE" id="PS50113"/>
    </source>
</evidence>
<evidence type="ECO:0000256" key="16">
    <source>
        <dbReference type="ARBA" id="ARBA00064003"/>
    </source>
</evidence>
<dbReference type="SUPFAM" id="SSF55785">
    <property type="entry name" value="PYP-like sensor domain (PAS domain)"/>
    <property type="match status" value="4"/>
</dbReference>
<feature type="coiled-coil region" evidence="21">
    <location>
        <begin position="1513"/>
        <end position="1540"/>
    </location>
</feature>
<dbReference type="GO" id="GO:0016787">
    <property type="term" value="F:hydrolase activity"/>
    <property type="evidence" value="ECO:0007669"/>
    <property type="project" value="UniProtKB-KW"/>
</dbReference>
<feature type="domain" description="PAS" evidence="25">
    <location>
        <begin position="420"/>
        <end position="487"/>
    </location>
</feature>
<evidence type="ECO:0000256" key="22">
    <source>
        <dbReference type="SAM" id="Phobius"/>
    </source>
</evidence>
<dbReference type="NCBIfam" id="TIGR00229">
    <property type="entry name" value="sensory_box"/>
    <property type="match status" value="3"/>
</dbReference>
<keyword evidence="21" id="KW-0175">Coiled coil</keyword>
<evidence type="ECO:0000256" key="8">
    <source>
        <dbReference type="ARBA" id="ARBA00022741"/>
    </source>
</evidence>
<evidence type="ECO:0000256" key="19">
    <source>
        <dbReference type="PROSITE-ProRule" id="PRU00110"/>
    </source>
</evidence>
<evidence type="ECO:0000256" key="12">
    <source>
        <dbReference type="ARBA" id="ARBA00022989"/>
    </source>
</evidence>
<dbReference type="CDD" id="cd16922">
    <property type="entry name" value="HATPase_EvgS-ArcB-TorS-like"/>
    <property type="match status" value="1"/>
</dbReference>
<dbReference type="GO" id="GO:0005524">
    <property type="term" value="F:ATP binding"/>
    <property type="evidence" value="ECO:0007669"/>
    <property type="project" value="UniProtKB-KW"/>
</dbReference>
<keyword evidence="5 20" id="KW-0597">Phosphoprotein</keyword>
<dbReference type="PANTHER" id="PTHR45339:SF1">
    <property type="entry name" value="HYBRID SIGNAL TRANSDUCTION HISTIDINE KINASE J"/>
    <property type="match status" value="1"/>
</dbReference>
<dbReference type="Gene3D" id="2.10.70.100">
    <property type="match status" value="1"/>
</dbReference>
<evidence type="ECO:0000256" key="9">
    <source>
        <dbReference type="ARBA" id="ARBA00022777"/>
    </source>
</evidence>
<dbReference type="SMART" id="SM00387">
    <property type="entry name" value="HATPase_c"/>
    <property type="match status" value="1"/>
</dbReference>
<dbReference type="PROSITE" id="PS50894">
    <property type="entry name" value="HPT"/>
    <property type="match status" value="1"/>
</dbReference>
<dbReference type="SUPFAM" id="SSF52172">
    <property type="entry name" value="CheY-like"/>
    <property type="match status" value="1"/>
</dbReference>
<dbReference type="Pfam" id="PF13426">
    <property type="entry name" value="PAS_9"/>
    <property type="match status" value="1"/>
</dbReference>
<dbReference type="SUPFAM" id="SSF47226">
    <property type="entry name" value="Histidine-containing phosphotransfer domain, HPT domain"/>
    <property type="match status" value="1"/>
</dbReference>
<feature type="domain" description="PAC" evidence="26">
    <location>
        <begin position="488"/>
        <end position="542"/>
    </location>
</feature>
<dbReference type="PANTHER" id="PTHR45339">
    <property type="entry name" value="HYBRID SIGNAL TRANSDUCTION HISTIDINE KINASE J"/>
    <property type="match status" value="1"/>
</dbReference>
<evidence type="ECO:0000256" key="15">
    <source>
        <dbReference type="ARBA" id="ARBA00059827"/>
    </source>
</evidence>
<keyword evidence="7 22" id="KW-0812">Transmembrane</keyword>
<dbReference type="SUPFAM" id="SSF55874">
    <property type="entry name" value="ATPase domain of HSP90 chaperone/DNA topoisomerase II/histidine kinase"/>
    <property type="match status" value="1"/>
</dbReference>
<dbReference type="InterPro" id="IPR036641">
    <property type="entry name" value="HPT_dom_sf"/>
</dbReference>
<keyword evidence="12 22" id="KW-1133">Transmembrane helix</keyword>
<dbReference type="InterPro" id="IPR000700">
    <property type="entry name" value="PAS-assoc_C"/>
</dbReference>
<organism evidence="29 30">
    <name type="scientific">Vibrio alginolyticus (strain ATCC 17749 / DSM 2171 / NBRC 15630 / NCIMB 1903 / NCTC 12160 / XII-53)</name>
    <dbReference type="NCBI Taxonomy" id="1219076"/>
    <lineage>
        <taxon>Bacteria</taxon>
        <taxon>Pseudomonadati</taxon>
        <taxon>Pseudomonadota</taxon>
        <taxon>Gammaproteobacteria</taxon>
        <taxon>Vibrionales</taxon>
        <taxon>Vibrionaceae</taxon>
        <taxon>Vibrio</taxon>
    </lineage>
</organism>
<dbReference type="InterPro" id="IPR005467">
    <property type="entry name" value="His_kinase_dom"/>
</dbReference>
<dbReference type="CDD" id="cd17546">
    <property type="entry name" value="REC_hyHK_CKI1_RcsC-like"/>
    <property type="match status" value="1"/>
</dbReference>
<dbReference type="CDD" id="cd00082">
    <property type="entry name" value="HisKA"/>
    <property type="match status" value="1"/>
</dbReference>
<evidence type="ECO:0000256" key="6">
    <source>
        <dbReference type="ARBA" id="ARBA00022679"/>
    </source>
</evidence>
<evidence type="ECO:0000313" key="29">
    <source>
        <dbReference type="EMBL" id="AGV16805.1"/>
    </source>
</evidence>
<evidence type="ECO:0000256" key="3">
    <source>
        <dbReference type="ARBA" id="ARBA00012438"/>
    </source>
</evidence>
<evidence type="ECO:0000256" key="13">
    <source>
        <dbReference type="ARBA" id="ARBA00023012"/>
    </source>
</evidence>
<evidence type="ECO:0000259" key="24">
    <source>
        <dbReference type="PROSITE" id="PS50110"/>
    </source>
</evidence>
<dbReference type="InterPro" id="IPR008207">
    <property type="entry name" value="Sig_transdc_His_kin_Hpt_dom"/>
</dbReference>
<dbReference type="InterPro" id="IPR003661">
    <property type="entry name" value="HisK_dim/P_dom"/>
</dbReference>
<evidence type="ECO:0000259" key="27">
    <source>
        <dbReference type="PROSITE" id="PS50885"/>
    </source>
</evidence>
<dbReference type="Pfam" id="PF02518">
    <property type="entry name" value="HATPase_c"/>
    <property type="match status" value="1"/>
</dbReference>
<evidence type="ECO:0000256" key="17">
    <source>
        <dbReference type="ARBA" id="ARBA00068150"/>
    </source>
</evidence>
<dbReference type="SUPFAM" id="SSF47384">
    <property type="entry name" value="Homodimeric domain of signal transducing histidine kinase"/>
    <property type="match status" value="1"/>
</dbReference>
<evidence type="ECO:0000259" key="25">
    <source>
        <dbReference type="PROSITE" id="PS50112"/>
    </source>
</evidence>
<dbReference type="FunFam" id="1.10.287.130:FF:000002">
    <property type="entry name" value="Two-component osmosensing histidine kinase"/>
    <property type="match status" value="1"/>
</dbReference>
<dbReference type="CDD" id="cd18773">
    <property type="entry name" value="PDC1_HK_sensor"/>
    <property type="match status" value="1"/>
</dbReference>
<dbReference type="InterPro" id="IPR000014">
    <property type="entry name" value="PAS"/>
</dbReference>
<dbReference type="Pfam" id="PF00512">
    <property type="entry name" value="HisKA"/>
    <property type="match status" value="1"/>
</dbReference>
<dbReference type="Gene3D" id="1.10.287.130">
    <property type="match status" value="1"/>
</dbReference>
<dbReference type="PROSITE" id="PS50885">
    <property type="entry name" value="HAMP"/>
    <property type="match status" value="1"/>
</dbReference>
<dbReference type="InterPro" id="IPR003660">
    <property type="entry name" value="HAMP_dom"/>
</dbReference>
<evidence type="ECO:0000256" key="2">
    <source>
        <dbReference type="ARBA" id="ARBA00004651"/>
    </source>
</evidence>
<keyword evidence="4" id="KW-1003">Cell membrane</keyword>
<dbReference type="Gene3D" id="1.20.120.160">
    <property type="entry name" value="HPT domain"/>
    <property type="match status" value="1"/>
</dbReference>
<dbReference type="InterPro" id="IPR036890">
    <property type="entry name" value="HATPase_C_sf"/>
</dbReference>
<feature type="transmembrane region" description="Helical" evidence="22">
    <location>
        <begin position="331"/>
        <end position="349"/>
    </location>
</feature>
<dbReference type="PRINTS" id="PR00344">
    <property type="entry name" value="BCTRLSENSOR"/>
</dbReference>
<dbReference type="GO" id="GO:0006355">
    <property type="term" value="P:regulation of DNA-templated transcription"/>
    <property type="evidence" value="ECO:0007669"/>
    <property type="project" value="InterPro"/>
</dbReference>
<feature type="modified residue" description="4-aspartylphosphate" evidence="20">
    <location>
        <position position="1387"/>
    </location>
</feature>
<protein>
    <recommendedName>
        <fullName evidence="18">Sensor protein FixL</fullName>
        <ecNumber evidence="3">2.7.13.3</ecNumber>
    </recommendedName>
    <alternativeName>
        <fullName evidence="17">Sensory/regulatory protein RpfC</fullName>
    </alternativeName>
</protein>
<comment type="subunit">
    <text evidence="16">At low DSF concentrations, interacts with RpfF.</text>
</comment>
<dbReference type="Pfam" id="PF01627">
    <property type="entry name" value="Hpt"/>
    <property type="match status" value="1"/>
</dbReference>
<dbReference type="Gene3D" id="3.40.50.2300">
    <property type="match status" value="1"/>
</dbReference>
<evidence type="ECO:0000256" key="11">
    <source>
        <dbReference type="ARBA" id="ARBA00022840"/>
    </source>
</evidence>
<dbReference type="SMART" id="SM00086">
    <property type="entry name" value="PAC"/>
    <property type="match status" value="4"/>
</dbReference>
<dbReference type="Proteomes" id="UP000016714">
    <property type="component" value="Chromosome 1"/>
</dbReference>
<keyword evidence="6" id="KW-0808">Transferase</keyword>
<dbReference type="GO" id="GO:0000155">
    <property type="term" value="F:phosphorelay sensor kinase activity"/>
    <property type="evidence" value="ECO:0007669"/>
    <property type="project" value="InterPro"/>
</dbReference>
<feature type="domain" description="PAC" evidence="26">
    <location>
        <begin position="767"/>
        <end position="819"/>
    </location>
</feature>
<dbReference type="Gene3D" id="6.10.340.10">
    <property type="match status" value="1"/>
</dbReference>
<dbReference type="PROSITE" id="PS50110">
    <property type="entry name" value="RESPONSE_REGULATORY"/>
    <property type="match status" value="1"/>
</dbReference>
<evidence type="ECO:0000259" key="28">
    <source>
        <dbReference type="PROSITE" id="PS50894"/>
    </source>
</evidence>
<feature type="coiled-coil region" evidence="21">
    <location>
        <begin position="527"/>
        <end position="554"/>
    </location>
</feature>
<sequence>MKFSIKLPLLFFILSLVMLSAVTFVSWKGKDILQDTTLTNIEREATLLIRLIERNLFERYHDVQAFKLSLGQFEVNYLDKNALSPKVIDNLNDFVRNYKVYRRVIIFDSNGNVLASNSENPFGKELIDLDISPSKIRDSIWFQEAMNGLTLEPEQPESSYVTGPNRYLIDNDSNSFDMLFASVIRNANGQSIGLWVNVVDFSAVEKIVEETYELLSSRGLQSAELTILDDQGRIIVDYDPVGQSKSRYTRDFSVLSRLNLANNGVEGARLAVAGLSGSNISRHFRKQVQQVTGYAHTSGAYDYPGLGWSAMIRVGVDEAFYESDSLFKNTLLLSILILGLILLVSFYLGKQIARPLSALALSIKRLASGEKNIELPAIYGKNELAVMVAELNNLKEIVIERERLTKETDEQKFLLDIQSKAIDSTASGIIVTDINREDYPIIFANRAFEILTGYSKEEVLGRNCRFLQGDDKEQDGLEAIREALKNNSSISVILRNYRKDGTLFYNNLRIDPVFDDENKITHFIGIITDITEIKRREEETKIKLEREIQTRTKEARESETRLRTVFDTALDGTVVIDKNGIVLDINRSTELIFGRVREELIGENVSILMPSSYAHEHDEYIRKFLFTGDKKLIGTPRKVKGLHKSGRVFPIEISVGETKVDDSQVFVGIIKDITSQEDTKQRELMLQNELREREVIYRAAFSQAAVGICRVSLEGSFIEVNDKMCDIFGYSEKQLLCMSVEEVTHLDDLNKSRAMMSLLIEGKKRSFSIDKRYLSKEKGIFWATVSVSAVLDDDNQPKYFISVIEDISNRKKIEKELRSAKRSRDELLRGMRLASDAGGISNWVLNTESGVFKWDDKMYELYGVQKGTKLSVKDWEGAIHPDDYEQATNAFTKSLETKEVFNAEFRIINQDTDQIRWIKAAGDVVFDKESGDEMVFGVNVDITDEKDAQAALERETLSAKQANAAKSRFLATMSHEIRTPMNGVIGMVDLLKETNLSTDQHSMVRTIRDSSFSLLEIINDILDFSKIESGKIELDLTTVNILSLIEKTLDALWVNAHQKGIGLYLYFENTIPQELLLDTVRIRQVLLNLLGNAIKFTSSEEKKGVIKLCVSYQNNSLRISVDDNGVGMSPEQVSRLFTPFVQADSSTTRKFGGTGLGLSISRSFVELMGGQIEVSSKLGYGSCFSFSIPAEPNESSPALYSYELSSFKVVLKIDDENLSHIVRKMLLDLKVADIFDEIEKLTNQSESSIIYIGDQANQLDENSKFRVLEVIDNPTAIKGYIKPNKYVIGTHPFKPSDFIAALAVLSGKESPDFDWSECLYGKDNCQFDSNDKDKSGITILCAEDQPTNQLVLSQQLDHLGFSYDMASDGKEAFERWSEGDYDLVLTDCHMPRMDGFELTSEIRRVEEMRGEGRTLIIALTANAMLGEAEHCLEAGMDDYITKPVELKTLNKVLSLRLRGKTLRNKSDTKLIETSHMNSIEKANFSKLIDYDHLSAVIGSDNVEMQKAVLSMFWDNIVRDIEKLEAAIKEANLELVRNLAHGAKGAATSSGVLSLGFLFKRLEENYVNARKVDSLMREIKQLIKQVESQLMQENII</sequence>
<dbReference type="SMART" id="SM00091">
    <property type="entry name" value="PAS"/>
    <property type="match status" value="4"/>
</dbReference>
<feature type="domain" description="PAC" evidence="26">
    <location>
        <begin position="901"/>
        <end position="954"/>
    </location>
</feature>
<dbReference type="KEGG" id="vag:N646_0972"/>
<dbReference type="FunFam" id="3.30.565.10:FF:000010">
    <property type="entry name" value="Sensor histidine kinase RcsC"/>
    <property type="match status" value="1"/>
</dbReference>
<evidence type="ECO:0000256" key="4">
    <source>
        <dbReference type="ARBA" id="ARBA00022475"/>
    </source>
</evidence>
<evidence type="ECO:0000256" key="18">
    <source>
        <dbReference type="ARBA" id="ARBA00070616"/>
    </source>
</evidence>
<feature type="domain" description="Histidine kinase" evidence="23">
    <location>
        <begin position="972"/>
        <end position="1192"/>
    </location>
</feature>
<dbReference type="FunFam" id="3.30.450.20:FF:000060">
    <property type="entry name" value="Sensor protein FixL"/>
    <property type="match status" value="1"/>
</dbReference>
<feature type="domain" description="PAS" evidence="25">
    <location>
        <begin position="693"/>
        <end position="763"/>
    </location>
</feature>
<dbReference type="CDD" id="cd00130">
    <property type="entry name" value="PAS"/>
    <property type="match status" value="4"/>
</dbReference>
<feature type="domain" description="HPt" evidence="28">
    <location>
        <begin position="1501"/>
        <end position="1592"/>
    </location>
</feature>
<dbReference type="InterPro" id="IPR003594">
    <property type="entry name" value="HATPase_dom"/>
</dbReference>
<dbReference type="Gene3D" id="3.30.450.20">
    <property type="entry name" value="PAS domain"/>
    <property type="match status" value="5"/>
</dbReference>
<dbReference type="InterPro" id="IPR011006">
    <property type="entry name" value="CheY-like_superfamily"/>
</dbReference>
<proteinExistence type="predicted"/>
<dbReference type="InterPro" id="IPR001610">
    <property type="entry name" value="PAC"/>
</dbReference>
<keyword evidence="10" id="KW-0378">Hydrolase</keyword>
<name>A0A2I3C6K0_VIBAX</name>
<evidence type="ECO:0000256" key="7">
    <source>
        <dbReference type="ARBA" id="ARBA00022692"/>
    </source>
</evidence>
<dbReference type="EC" id="2.7.13.3" evidence="3"/>
<evidence type="ECO:0000256" key="10">
    <source>
        <dbReference type="ARBA" id="ARBA00022801"/>
    </source>
</evidence>
<comment type="function">
    <text evidence="15">Putative oxygen sensor; modulates the activity of FixJ, a transcriptional activator of nitrogen fixation fixK gene. FixL probably acts as a kinase that phosphorylates FixJ.</text>
</comment>
<dbReference type="InterPro" id="IPR036097">
    <property type="entry name" value="HisK_dim/P_sf"/>
</dbReference>
<feature type="modified residue" description="Phosphohistidine" evidence="19">
    <location>
        <position position="1540"/>
    </location>
</feature>
<feature type="domain" description="PAS" evidence="25">
    <location>
        <begin position="558"/>
        <end position="628"/>
    </location>
</feature>
<dbReference type="EMBL" id="CP006718">
    <property type="protein sequence ID" value="AGV16805.1"/>
    <property type="molecule type" value="Genomic_DNA"/>
</dbReference>
<dbReference type="Gene3D" id="3.30.565.10">
    <property type="entry name" value="Histidine kinase-like ATPase, C-terminal domain"/>
    <property type="match status" value="1"/>
</dbReference>
<dbReference type="PROSITE" id="PS50109">
    <property type="entry name" value="HIS_KIN"/>
    <property type="match status" value="1"/>
</dbReference>
<evidence type="ECO:0000256" key="20">
    <source>
        <dbReference type="PROSITE-ProRule" id="PRU00169"/>
    </source>
</evidence>
<keyword evidence="9" id="KW-0418">Kinase</keyword>
<dbReference type="HOGENOM" id="CLU_003567_0_0_6"/>
<feature type="domain" description="HAMP" evidence="27">
    <location>
        <begin position="350"/>
        <end position="403"/>
    </location>
</feature>
<evidence type="ECO:0000256" key="5">
    <source>
        <dbReference type="ARBA" id="ARBA00022553"/>
    </source>
</evidence>
<reference evidence="29 30" key="1">
    <citation type="journal article" date="2015" name="Genome Announc.">
        <title>Complete genome sequence of Vibrio alginolyticus ATCC 17749.</title>
        <authorList>
            <person name="Liu X.F."/>
            <person name="Cao Y."/>
            <person name="Zhang H.L."/>
            <person name="Chen Y.J."/>
            <person name="Hu C.J."/>
        </authorList>
    </citation>
    <scope>NUCLEOTIDE SEQUENCE [LARGE SCALE GENOMIC DNA]</scope>
    <source>
        <strain evidence="30">ATCC 17749 / DSM 2171 / NBRC 15630 / NCIMB 1903 / NCTC 12160 / XII-53</strain>
    </source>
</reference>
<evidence type="ECO:0000256" key="14">
    <source>
        <dbReference type="ARBA" id="ARBA00023136"/>
    </source>
</evidence>
<dbReference type="RefSeq" id="WP_017820451.1">
    <property type="nucleotide sequence ID" value="NC_022349.1"/>
</dbReference>
<keyword evidence="14 22" id="KW-0472">Membrane</keyword>
<evidence type="ECO:0000256" key="1">
    <source>
        <dbReference type="ARBA" id="ARBA00000085"/>
    </source>
</evidence>